<keyword evidence="3" id="KW-0472">Membrane</keyword>
<evidence type="ECO:0000256" key="2">
    <source>
        <dbReference type="ARBA" id="ARBA00023315"/>
    </source>
</evidence>
<dbReference type="PANTHER" id="PTHR10434">
    <property type="entry name" value="1-ACYL-SN-GLYCEROL-3-PHOSPHATE ACYLTRANSFERASE"/>
    <property type="match status" value="1"/>
</dbReference>
<reference evidence="6" key="1">
    <citation type="submission" date="2017-01" db="EMBL/GenBank/DDBJ databases">
        <title>Novel pathways for hydrocarbon cycling and metabolic interdependencies in hydrothermal sediment communities.</title>
        <authorList>
            <person name="Dombrowski N."/>
            <person name="Seitz K."/>
            <person name="Teske A."/>
            <person name="Baker B."/>
        </authorList>
    </citation>
    <scope>NUCLEOTIDE SEQUENCE [LARGE SCALE GENOMIC DNA]</scope>
</reference>
<accession>A0A1V4QEA6</accession>
<dbReference type="PANTHER" id="PTHR10434:SF11">
    <property type="entry name" value="1-ACYL-SN-GLYCEROL-3-PHOSPHATE ACYLTRANSFERASE"/>
    <property type="match status" value="1"/>
</dbReference>
<organism evidence="5 6">
    <name type="scientific">candidate division WOR-3 bacterium 4484_100</name>
    <dbReference type="NCBI Taxonomy" id="1936077"/>
    <lineage>
        <taxon>Bacteria</taxon>
        <taxon>Bacteria division WOR-3</taxon>
    </lineage>
</organism>
<proteinExistence type="predicted"/>
<dbReference type="CDD" id="cd07989">
    <property type="entry name" value="LPLAT_AGPAT-like"/>
    <property type="match status" value="1"/>
</dbReference>
<dbReference type="GO" id="GO:0006654">
    <property type="term" value="P:phosphatidic acid biosynthetic process"/>
    <property type="evidence" value="ECO:0007669"/>
    <property type="project" value="TreeGrafter"/>
</dbReference>
<dbReference type="AlphaFoldDB" id="A0A1V4QEA6"/>
<keyword evidence="3" id="KW-0812">Transmembrane</keyword>
<evidence type="ECO:0000313" key="5">
    <source>
        <dbReference type="EMBL" id="OPX17683.1"/>
    </source>
</evidence>
<keyword evidence="1" id="KW-0808">Transferase</keyword>
<dbReference type="SUPFAM" id="SSF69593">
    <property type="entry name" value="Glycerol-3-phosphate (1)-acyltransferase"/>
    <property type="match status" value="1"/>
</dbReference>
<dbReference type="Proteomes" id="UP000191663">
    <property type="component" value="Unassembled WGS sequence"/>
</dbReference>
<evidence type="ECO:0000256" key="3">
    <source>
        <dbReference type="SAM" id="Phobius"/>
    </source>
</evidence>
<keyword evidence="3" id="KW-1133">Transmembrane helix</keyword>
<sequence>MQEQNEWWVYPPPPTIYDRIGNNFITLLFRPLFYIALRFYFRYFHHYHIISYNNKLGTGGSVIVANHSSHLDTLLIFSCLPFRAINQTYSVAAADYFFAKPILKVIAHLLCNIIPIRREVADLKSLSICIEIINNDGTILIYPEGTRTRTGRMGRFKPGVGLLVKKTRCMVYPVFITGTYESMNYRRVVPKPTPIKIALGSPLSYRMLIKKGEGAKEITEVIEKAVVELGHKLGKI</sequence>
<dbReference type="InterPro" id="IPR002123">
    <property type="entry name" value="Plipid/glycerol_acylTrfase"/>
</dbReference>
<evidence type="ECO:0000313" key="6">
    <source>
        <dbReference type="Proteomes" id="UP000191663"/>
    </source>
</evidence>
<dbReference type="GO" id="GO:0003841">
    <property type="term" value="F:1-acylglycerol-3-phosphate O-acyltransferase activity"/>
    <property type="evidence" value="ECO:0007669"/>
    <property type="project" value="TreeGrafter"/>
</dbReference>
<dbReference type="Pfam" id="PF01553">
    <property type="entry name" value="Acyltransferase"/>
    <property type="match status" value="1"/>
</dbReference>
<evidence type="ECO:0000256" key="1">
    <source>
        <dbReference type="ARBA" id="ARBA00022679"/>
    </source>
</evidence>
<dbReference type="SMART" id="SM00563">
    <property type="entry name" value="PlsC"/>
    <property type="match status" value="1"/>
</dbReference>
<gene>
    <name evidence="5" type="ORF">BXT86_05180</name>
</gene>
<feature type="domain" description="Phospholipid/glycerol acyltransferase" evidence="4">
    <location>
        <begin position="61"/>
        <end position="179"/>
    </location>
</feature>
<evidence type="ECO:0000259" key="4">
    <source>
        <dbReference type="SMART" id="SM00563"/>
    </source>
</evidence>
<feature type="transmembrane region" description="Helical" evidence="3">
    <location>
        <begin position="20"/>
        <end position="41"/>
    </location>
</feature>
<protein>
    <recommendedName>
        <fullName evidence="4">Phospholipid/glycerol acyltransferase domain-containing protein</fullName>
    </recommendedName>
</protein>
<dbReference type="EMBL" id="MUKB01000090">
    <property type="protein sequence ID" value="OPX17683.1"/>
    <property type="molecule type" value="Genomic_DNA"/>
</dbReference>
<keyword evidence="2" id="KW-0012">Acyltransferase</keyword>
<name>A0A1V4QEA6_UNCW3</name>
<comment type="caution">
    <text evidence="5">The sequence shown here is derived from an EMBL/GenBank/DDBJ whole genome shotgun (WGS) entry which is preliminary data.</text>
</comment>